<evidence type="ECO:0000259" key="1">
    <source>
        <dbReference type="Pfam" id="PF13701"/>
    </source>
</evidence>
<organism evidence="2">
    <name type="scientific">bioreactor metagenome</name>
    <dbReference type="NCBI Taxonomy" id="1076179"/>
    <lineage>
        <taxon>unclassified sequences</taxon>
        <taxon>metagenomes</taxon>
        <taxon>ecological metagenomes</taxon>
    </lineage>
</organism>
<reference evidence="2" key="1">
    <citation type="submission" date="2019-08" db="EMBL/GenBank/DDBJ databases">
        <authorList>
            <person name="Kucharzyk K."/>
            <person name="Murdoch R.W."/>
            <person name="Higgins S."/>
            <person name="Loffler F."/>
        </authorList>
    </citation>
    <scope>NUCLEOTIDE SEQUENCE</scope>
</reference>
<evidence type="ECO:0000313" key="2">
    <source>
        <dbReference type="EMBL" id="MPM84894.1"/>
    </source>
</evidence>
<feature type="domain" description="Transposase DDE" evidence="1">
    <location>
        <begin position="1"/>
        <end position="324"/>
    </location>
</feature>
<dbReference type="InterPro" id="IPR025668">
    <property type="entry name" value="Tnp_DDE_dom"/>
</dbReference>
<dbReference type="Pfam" id="PF13701">
    <property type="entry name" value="DDE_Tnp_1_4"/>
    <property type="match status" value="1"/>
</dbReference>
<accession>A0A645D6D2</accession>
<name>A0A645D6D2_9ZZZZ</name>
<dbReference type="NCBIfam" id="NF033539">
    <property type="entry name" value="transpos_IS1380"/>
    <property type="match status" value="1"/>
</dbReference>
<dbReference type="InterPro" id="IPR047960">
    <property type="entry name" value="Transpos_IS1380"/>
</dbReference>
<dbReference type="AlphaFoldDB" id="A0A645D6D2"/>
<gene>
    <name evidence="2" type="ORF">SDC9_131970</name>
</gene>
<dbReference type="EMBL" id="VSSQ01033336">
    <property type="protein sequence ID" value="MPM84894.1"/>
    <property type="molecule type" value="Genomic_DNA"/>
</dbReference>
<protein>
    <submittedName>
        <fullName evidence="2">IS1380 family transposase ISCph6</fullName>
    </submittedName>
</protein>
<sequence length="331" mass="37973">MSRFENQPTSTELYKMAKVFVDNFIASYAEQPGIVILDADDTSALTYGQQQLALFNTYYGDNCYMPLHIYEGLTGKLITTILKPGRRSKSLNVFAITRRLIEYLRKQWPKTIIILRGDSHFCSKEFMDWSSGQSNVEFITGLTGNSVLNNLAKITIESAEREYKAYGKPAKRYHSFEYKAGPWELSQRIVVKVEANGMGTNIRYIVSSLRNIRTRELYENAYCARGAAELRIKDHKTYLLSDRMSCSSFLANQFRLFMHSAAYVLIHTLQSEILRGTELSKATMKTIQLKLIKVAAHVKILKTKVKIELPVEFCSKWAFEKGFNVFDILRT</sequence>
<comment type="caution">
    <text evidence="2">The sequence shown here is derived from an EMBL/GenBank/DDBJ whole genome shotgun (WGS) entry which is preliminary data.</text>
</comment>
<proteinExistence type="predicted"/>